<dbReference type="PATRIC" id="fig|1681.53.peg.1092"/>
<dbReference type="Proteomes" id="UP000070092">
    <property type="component" value="Unassembled WGS sequence"/>
</dbReference>
<dbReference type="AlphaFoldDB" id="A0A133KNK0"/>
<gene>
    <name evidence="1" type="ORF">HMPREF3196_01112</name>
</gene>
<dbReference type="EMBL" id="LRPO01000033">
    <property type="protein sequence ID" value="KWZ81193.1"/>
    <property type="molecule type" value="Genomic_DNA"/>
</dbReference>
<organism evidence="1 2">
    <name type="scientific">Bifidobacterium bifidum</name>
    <dbReference type="NCBI Taxonomy" id="1681"/>
    <lineage>
        <taxon>Bacteria</taxon>
        <taxon>Bacillati</taxon>
        <taxon>Actinomycetota</taxon>
        <taxon>Actinomycetes</taxon>
        <taxon>Bifidobacteriales</taxon>
        <taxon>Bifidobacteriaceae</taxon>
        <taxon>Bifidobacterium</taxon>
    </lineage>
</organism>
<name>A0A133KNK0_BIFBI</name>
<sequence length="200" mass="22008">MAMRFDDRTGQSGRIANFVHSARGFIACPVRSGMRMGCSARSAQGCDADACTTPAKWHNARVVRGGICTTAVENDCAHCCTPTEFLETLEFQRNEEWCARSLGTVYVQLLRLPTMRALYRRICTAGGDWALIGDVGMRLVAITVREKRLCEKWESHDMNGVPMKHDGADAPRGACAIIRMVRVRSASGREGLVVRLGVCL</sequence>
<evidence type="ECO:0000313" key="2">
    <source>
        <dbReference type="Proteomes" id="UP000070092"/>
    </source>
</evidence>
<reference evidence="1 2" key="1">
    <citation type="submission" date="2016-01" db="EMBL/GenBank/DDBJ databases">
        <authorList>
            <person name="Oliw E.H."/>
        </authorList>
    </citation>
    <scope>NUCLEOTIDE SEQUENCE [LARGE SCALE GENOMIC DNA]</scope>
    <source>
        <strain evidence="1 2">MJR8628B</strain>
    </source>
</reference>
<evidence type="ECO:0000313" key="1">
    <source>
        <dbReference type="EMBL" id="KWZ81193.1"/>
    </source>
</evidence>
<protein>
    <submittedName>
        <fullName evidence="1">Uncharacterized protein</fullName>
    </submittedName>
</protein>
<accession>A0A133KNK0</accession>
<comment type="caution">
    <text evidence="1">The sequence shown here is derived from an EMBL/GenBank/DDBJ whole genome shotgun (WGS) entry which is preliminary data.</text>
</comment>
<proteinExistence type="predicted"/>